<gene>
    <name evidence="2" type="ORF">COCSUDRAFT_32323</name>
</gene>
<sequence>MRMQAAHAKAAQKPASKNADSIGAATAFVAEFGAPVPPPKPSKPSLAALAQE</sequence>
<dbReference type="KEGG" id="csl:COCSUDRAFT_32323"/>
<organism evidence="2 3">
    <name type="scientific">Coccomyxa subellipsoidea (strain C-169)</name>
    <name type="common">Green microalga</name>
    <dbReference type="NCBI Taxonomy" id="574566"/>
    <lineage>
        <taxon>Eukaryota</taxon>
        <taxon>Viridiplantae</taxon>
        <taxon>Chlorophyta</taxon>
        <taxon>core chlorophytes</taxon>
        <taxon>Trebouxiophyceae</taxon>
        <taxon>Trebouxiophyceae incertae sedis</taxon>
        <taxon>Coccomyxaceae</taxon>
        <taxon>Coccomyxa</taxon>
        <taxon>Coccomyxa subellipsoidea</taxon>
    </lineage>
</organism>
<keyword evidence="3" id="KW-1185">Reference proteome</keyword>
<comment type="caution">
    <text evidence="2">The sequence shown here is derived from an EMBL/GenBank/DDBJ whole genome shotgun (WGS) entry which is preliminary data.</text>
</comment>
<reference evidence="2 3" key="1">
    <citation type="journal article" date="2012" name="Genome Biol.">
        <title>The genome of the polar eukaryotic microalga coccomyxa subellipsoidea reveals traits of cold adaptation.</title>
        <authorList>
            <person name="Blanc G."/>
            <person name="Agarkova I."/>
            <person name="Grimwood J."/>
            <person name="Kuo A."/>
            <person name="Brueggeman A."/>
            <person name="Dunigan D."/>
            <person name="Gurnon J."/>
            <person name="Ladunga I."/>
            <person name="Lindquist E."/>
            <person name="Lucas S."/>
            <person name="Pangilinan J."/>
            <person name="Proschold T."/>
            <person name="Salamov A."/>
            <person name="Schmutz J."/>
            <person name="Weeks D."/>
            <person name="Yamada T."/>
            <person name="Claverie J.M."/>
            <person name="Grigoriev I."/>
            <person name="Van Etten J."/>
            <person name="Lomsadze A."/>
            <person name="Borodovsky M."/>
        </authorList>
    </citation>
    <scope>NUCLEOTIDE SEQUENCE [LARGE SCALE GENOMIC DNA]</scope>
    <source>
        <strain evidence="2 3">C-169</strain>
    </source>
</reference>
<feature type="compositionally biased region" description="Low complexity" evidence="1">
    <location>
        <begin position="43"/>
        <end position="52"/>
    </location>
</feature>
<proteinExistence type="predicted"/>
<protein>
    <submittedName>
        <fullName evidence="2">Uncharacterized protein</fullName>
    </submittedName>
</protein>
<dbReference type="RefSeq" id="XP_005651533.1">
    <property type="nucleotide sequence ID" value="XM_005651476.1"/>
</dbReference>
<dbReference type="GeneID" id="17044998"/>
<evidence type="ECO:0000256" key="1">
    <source>
        <dbReference type="SAM" id="MobiDB-lite"/>
    </source>
</evidence>
<evidence type="ECO:0000313" key="2">
    <source>
        <dbReference type="EMBL" id="EIE26989.1"/>
    </source>
</evidence>
<name>I0Z8M0_COCSC</name>
<dbReference type="EMBL" id="AGSI01000002">
    <property type="protein sequence ID" value="EIE26989.1"/>
    <property type="molecule type" value="Genomic_DNA"/>
</dbReference>
<evidence type="ECO:0000313" key="3">
    <source>
        <dbReference type="Proteomes" id="UP000007264"/>
    </source>
</evidence>
<accession>I0Z8M0</accession>
<dbReference type="Proteomes" id="UP000007264">
    <property type="component" value="Unassembled WGS sequence"/>
</dbReference>
<dbReference type="AlphaFoldDB" id="I0Z8M0"/>
<feature type="region of interest" description="Disordered" evidence="1">
    <location>
        <begin position="32"/>
        <end position="52"/>
    </location>
</feature>